<organism evidence="2 3">
    <name type="scientific">Aspergillus pseudodeflectus</name>
    <dbReference type="NCBI Taxonomy" id="176178"/>
    <lineage>
        <taxon>Eukaryota</taxon>
        <taxon>Fungi</taxon>
        <taxon>Dikarya</taxon>
        <taxon>Ascomycota</taxon>
        <taxon>Pezizomycotina</taxon>
        <taxon>Eurotiomycetes</taxon>
        <taxon>Eurotiomycetidae</taxon>
        <taxon>Eurotiales</taxon>
        <taxon>Aspergillaceae</taxon>
        <taxon>Aspergillus</taxon>
        <taxon>Aspergillus subgen. Nidulantes</taxon>
    </lineage>
</organism>
<dbReference type="EMBL" id="JBFXLR010000052">
    <property type="protein sequence ID" value="KAL2842249.1"/>
    <property type="molecule type" value="Genomic_DNA"/>
</dbReference>
<dbReference type="GeneID" id="98156547"/>
<feature type="transmembrane region" description="Helical" evidence="1">
    <location>
        <begin position="76"/>
        <end position="93"/>
    </location>
</feature>
<gene>
    <name evidence="2" type="ORF">BJX68DRAFT_244817</name>
</gene>
<evidence type="ECO:0000313" key="3">
    <source>
        <dbReference type="Proteomes" id="UP001610444"/>
    </source>
</evidence>
<keyword evidence="1" id="KW-0472">Membrane</keyword>
<keyword evidence="1" id="KW-0812">Transmembrane</keyword>
<feature type="transmembrane region" description="Helical" evidence="1">
    <location>
        <begin position="37"/>
        <end position="56"/>
    </location>
</feature>
<proteinExistence type="predicted"/>
<evidence type="ECO:0000313" key="2">
    <source>
        <dbReference type="EMBL" id="KAL2842249.1"/>
    </source>
</evidence>
<name>A0ABR4JRL3_9EURO</name>
<comment type="caution">
    <text evidence="2">The sequence shown here is derived from an EMBL/GenBank/DDBJ whole genome shotgun (WGS) entry which is preliminary data.</text>
</comment>
<dbReference type="Proteomes" id="UP001610444">
    <property type="component" value="Unassembled WGS sequence"/>
</dbReference>
<reference evidence="2 3" key="1">
    <citation type="submission" date="2024-07" db="EMBL/GenBank/DDBJ databases">
        <title>Section-level genome sequencing and comparative genomics of Aspergillus sections Usti and Cavernicolus.</title>
        <authorList>
            <consortium name="Lawrence Berkeley National Laboratory"/>
            <person name="Nybo J.L."/>
            <person name="Vesth T.C."/>
            <person name="Theobald S."/>
            <person name="Frisvad J.C."/>
            <person name="Larsen T.O."/>
            <person name="Kjaerboelling I."/>
            <person name="Rothschild-Mancinelli K."/>
            <person name="Lyhne E.K."/>
            <person name="Kogle M.E."/>
            <person name="Barry K."/>
            <person name="Clum A."/>
            <person name="Na H."/>
            <person name="Ledsgaard L."/>
            <person name="Lin J."/>
            <person name="Lipzen A."/>
            <person name="Kuo A."/>
            <person name="Riley R."/>
            <person name="Mondo S."/>
            <person name="LaButti K."/>
            <person name="Haridas S."/>
            <person name="Pangalinan J."/>
            <person name="Salamov A.A."/>
            <person name="Simmons B.A."/>
            <person name="Magnuson J.K."/>
            <person name="Chen J."/>
            <person name="Drula E."/>
            <person name="Henrissat B."/>
            <person name="Wiebenga A."/>
            <person name="Lubbers R.J."/>
            <person name="Gomes A.C."/>
            <person name="Macurrencykelacurrency M.R."/>
            <person name="Stajich J."/>
            <person name="Grigoriev I.V."/>
            <person name="Mortensen U.H."/>
            <person name="De vries R.P."/>
            <person name="Baker S.E."/>
            <person name="Andersen M.R."/>
        </authorList>
    </citation>
    <scope>NUCLEOTIDE SEQUENCE [LARGE SCALE GENOMIC DNA]</scope>
    <source>
        <strain evidence="2 3">CBS 756.74</strain>
    </source>
</reference>
<keyword evidence="1" id="KW-1133">Transmembrane helix</keyword>
<accession>A0ABR4JRL3</accession>
<evidence type="ECO:0000256" key="1">
    <source>
        <dbReference type="SAM" id="Phobius"/>
    </source>
</evidence>
<sequence>MSEQCGGGRYTRNLNPRCRPKHRWVLLPRTRPWSIEYILLTIVPRASFIYGILAIELMLRWNRVTGVYNVSSTGELIPFVTGVVGFLDVLFNVRGKYEEVRIRGAERDSRREYRGECGRARSVTSRTDEAGVGRALEITKDLEV</sequence>
<keyword evidence="3" id="KW-1185">Reference proteome</keyword>
<protein>
    <submittedName>
        <fullName evidence="2">Uncharacterized protein</fullName>
    </submittedName>
</protein>
<dbReference type="RefSeq" id="XP_070894964.1">
    <property type="nucleotide sequence ID" value="XM_071041383.1"/>
</dbReference>